<evidence type="ECO:0000313" key="1">
    <source>
        <dbReference type="EMBL" id="KAG8562774.1"/>
    </source>
</evidence>
<evidence type="ECO:0000313" key="2">
    <source>
        <dbReference type="Proteomes" id="UP000824782"/>
    </source>
</evidence>
<sequence length="99" mass="10530">MVTSSGNPGARCSIYTRGGSRRDTCWTPAQLQPLRLDRAHIVAAAAHAATCGCWLGQLLGASHGLLFAQLVACSLHQFDCTLHLQGSRYMTSSSTAKIV</sequence>
<name>A0AAV7AML2_ENGPU</name>
<reference evidence="1" key="1">
    <citation type="thesis" date="2020" institute="ProQuest LLC" country="789 East Eisenhower Parkway, Ann Arbor, MI, USA">
        <title>Comparative Genomics and Chromosome Evolution.</title>
        <authorList>
            <person name="Mudd A.B."/>
        </authorList>
    </citation>
    <scope>NUCLEOTIDE SEQUENCE</scope>
    <source>
        <strain evidence="1">237g6f4</strain>
        <tissue evidence="1">Blood</tissue>
    </source>
</reference>
<dbReference type="EMBL" id="WNYA01000007">
    <property type="protein sequence ID" value="KAG8562774.1"/>
    <property type="molecule type" value="Genomic_DNA"/>
</dbReference>
<protein>
    <submittedName>
        <fullName evidence="1">Uncharacterized protein</fullName>
    </submittedName>
</protein>
<keyword evidence="2" id="KW-1185">Reference proteome</keyword>
<organism evidence="1 2">
    <name type="scientific">Engystomops pustulosus</name>
    <name type="common">Tungara frog</name>
    <name type="synonym">Physalaemus pustulosus</name>
    <dbReference type="NCBI Taxonomy" id="76066"/>
    <lineage>
        <taxon>Eukaryota</taxon>
        <taxon>Metazoa</taxon>
        <taxon>Chordata</taxon>
        <taxon>Craniata</taxon>
        <taxon>Vertebrata</taxon>
        <taxon>Euteleostomi</taxon>
        <taxon>Amphibia</taxon>
        <taxon>Batrachia</taxon>
        <taxon>Anura</taxon>
        <taxon>Neobatrachia</taxon>
        <taxon>Hyloidea</taxon>
        <taxon>Leptodactylidae</taxon>
        <taxon>Leiuperinae</taxon>
        <taxon>Engystomops</taxon>
    </lineage>
</organism>
<proteinExistence type="predicted"/>
<comment type="caution">
    <text evidence="1">The sequence shown here is derived from an EMBL/GenBank/DDBJ whole genome shotgun (WGS) entry which is preliminary data.</text>
</comment>
<accession>A0AAV7AML2</accession>
<dbReference type="Proteomes" id="UP000824782">
    <property type="component" value="Unassembled WGS sequence"/>
</dbReference>
<dbReference type="AlphaFoldDB" id="A0AAV7AML2"/>
<gene>
    <name evidence="1" type="ORF">GDO81_015809</name>
</gene>